<dbReference type="GO" id="GO:0017004">
    <property type="term" value="P:cytochrome complex assembly"/>
    <property type="evidence" value="ECO:0007669"/>
    <property type="project" value="InterPro"/>
</dbReference>
<keyword evidence="5 6" id="KW-0472">Membrane</keyword>
<comment type="similarity">
    <text evidence="2">Belongs to the DsbD family.</text>
</comment>
<protein>
    <recommendedName>
        <fullName evidence="7">Cytochrome C biogenesis protein transmembrane domain-containing protein</fullName>
    </recommendedName>
</protein>
<feature type="transmembrane region" description="Helical" evidence="6">
    <location>
        <begin position="6"/>
        <end position="24"/>
    </location>
</feature>
<proteinExistence type="inferred from homology"/>
<evidence type="ECO:0000256" key="6">
    <source>
        <dbReference type="SAM" id="Phobius"/>
    </source>
</evidence>
<evidence type="ECO:0000256" key="3">
    <source>
        <dbReference type="ARBA" id="ARBA00022692"/>
    </source>
</evidence>
<evidence type="ECO:0000256" key="4">
    <source>
        <dbReference type="ARBA" id="ARBA00022989"/>
    </source>
</evidence>
<feature type="transmembrane region" description="Helical" evidence="6">
    <location>
        <begin position="198"/>
        <end position="218"/>
    </location>
</feature>
<feature type="transmembrane region" description="Helical" evidence="6">
    <location>
        <begin position="45"/>
        <end position="70"/>
    </location>
</feature>
<dbReference type="Pfam" id="PF02683">
    <property type="entry name" value="DsbD_TM"/>
    <property type="match status" value="1"/>
</dbReference>
<accession>A0A7C4L2R6</accession>
<sequence>MENIFTTITIGLLATTSPCVFPLYPGYLAYLSNGNEHLQKSKGRYLLGFLVLAGVLTMMLAIGLVIALLAVPIGSALSIVVPLADILIFLLGVLLLFNINPFRSLPVIRVPLLQNPYFNAFVYGLLYGPIALPCAGPLVVSVFALSLTAGELLSRLGTFMGFGLGFGIPLLLLSFLAGSQQRWITLQFARHGKWVNRIGGVILITIAVVDFFINWELIRSVWFG</sequence>
<dbReference type="EMBL" id="DSXR01000103">
    <property type="protein sequence ID" value="HGS88015.1"/>
    <property type="molecule type" value="Genomic_DNA"/>
</dbReference>
<evidence type="ECO:0000256" key="1">
    <source>
        <dbReference type="ARBA" id="ARBA00004141"/>
    </source>
</evidence>
<keyword evidence="4 6" id="KW-1133">Transmembrane helix</keyword>
<reference evidence="8" key="1">
    <citation type="journal article" date="2020" name="mSystems">
        <title>Genome- and Community-Level Interaction Insights into Carbon Utilization and Element Cycling Functions of Hydrothermarchaeota in Hydrothermal Sediment.</title>
        <authorList>
            <person name="Zhou Z."/>
            <person name="Liu Y."/>
            <person name="Xu W."/>
            <person name="Pan J."/>
            <person name="Luo Z.H."/>
            <person name="Li M."/>
        </authorList>
    </citation>
    <scope>NUCLEOTIDE SEQUENCE [LARGE SCALE GENOMIC DNA]</scope>
    <source>
        <strain evidence="8">SpSt-556</strain>
    </source>
</reference>
<evidence type="ECO:0000259" key="7">
    <source>
        <dbReference type="Pfam" id="PF02683"/>
    </source>
</evidence>
<name>A0A7C4L2R6_9CHLR</name>
<comment type="subcellular location">
    <subcellularLocation>
        <location evidence="1">Membrane</location>
        <topology evidence="1">Multi-pass membrane protein</topology>
    </subcellularLocation>
</comment>
<dbReference type="InterPro" id="IPR051790">
    <property type="entry name" value="Cytochrome_c-biogenesis_DsbD"/>
</dbReference>
<dbReference type="GO" id="GO:0016020">
    <property type="term" value="C:membrane"/>
    <property type="evidence" value="ECO:0007669"/>
    <property type="project" value="UniProtKB-SubCell"/>
</dbReference>
<evidence type="ECO:0000313" key="8">
    <source>
        <dbReference type="EMBL" id="HGS88015.1"/>
    </source>
</evidence>
<dbReference type="PANTHER" id="PTHR31272">
    <property type="entry name" value="CYTOCHROME C-TYPE BIOGENESIS PROTEIN HI_1454-RELATED"/>
    <property type="match status" value="1"/>
</dbReference>
<feature type="transmembrane region" description="Helical" evidence="6">
    <location>
        <begin position="76"/>
        <end position="99"/>
    </location>
</feature>
<feature type="transmembrane region" description="Helical" evidence="6">
    <location>
        <begin position="156"/>
        <end position="177"/>
    </location>
</feature>
<dbReference type="InterPro" id="IPR003834">
    <property type="entry name" value="Cyt_c_assmbl_TM_dom"/>
</dbReference>
<feature type="transmembrane region" description="Helical" evidence="6">
    <location>
        <begin position="120"/>
        <end position="144"/>
    </location>
</feature>
<organism evidence="8">
    <name type="scientific">Bellilinea caldifistulae</name>
    <dbReference type="NCBI Taxonomy" id="360411"/>
    <lineage>
        <taxon>Bacteria</taxon>
        <taxon>Bacillati</taxon>
        <taxon>Chloroflexota</taxon>
        <taxon>Anaerolineae</taxon>
        <taxon>Anaerolineales</taxon>
        <taxon>Anaerolineaceae</taxon>
        <taxon>Bellilinea</taxon>
    </lineage>
</organism>
<feature type="domain" description="Cytochrome C biogenesis protein transmembrane" evidence="7">
    <location>
        <begin position="4"/>
        <end position="208"/>
    </location>
</feature>
<keyword evidence="3 6" id="KW-0812">Transmembrane</keyword>
<dbReference type="PANTHER" id="PTHR31272:SF9">
    <property type="entry name" value="BLL1027 PROTEIN"/>
    <property type="match status" value="1"/>
</dbReference>
<evidence type="ECO:0000256" key="2">
    <source>
        <dbReference type="ARBA" id="ARBA00006143"/>
    </source>
</evidence>
<dbReference type="AlphaFoldDB" id="A0A7C4L2R6"/>
<evidence type="ECO:0000256" key="5">
    <source>
        <dbReference type="ARBA" id="ARBA00023136"/>
    </source>
</evidence>
<comment type="caution">
    <text evidence="8">The sequence shown here is derived from an EMBL/GenBank/DDBJ whole genome shotgun (WGS) entry which is preliminary data.</text>
</comment>
<gene>
    <name evidence="8" type="ORF">ENT17_10400</name>
</gene>